<dbReference type="EMBL" id="JBHSBH010000012">
    <property type="protein sequence ID" value="MFC3998006.1"/>
    <property type="molecule type" value="Genomic_DNA"/>
</dbReference>
<keyword evidence="3" id="KW-1185">Reference proteome</keyword>
<comment type="caution">
    <text evidence="2">The sequence shown here is derived from an EMBL/GenBank/DDBJ whole genome shotgun (WGS) entry which is preliminary data.</text>
</comment>
<gene>
    <name evidence="2" type="ORF">ACFOVU_18885</name>
</gene>
<evidence type="ECO:0000256" key="1">
    <source>
        <dbReference type="SAM" id="MobiDB-lite"/>
    </source>
</evidence>
<evidence type="ECO:0000313" key="2">
    <source>
        <dbReference type="EMBL" id="MFC3998006.1"/>
    </source>
</evidence>
<feature type="compositionally biased region" description="Polar residues" evidence="1">
    <location>
        <begin position="1"/>
        <end position="15"/>
    </location>
</feature>
<sequence length="97" mass="10796">MTAETTPTGRSQNTGHRQRGAGASAASRPSPARFGEVLPGLTRPRARRRPLFGVLVELTSLAEQVRLETEEIRHTADQVRATADRLEAVRRTKPRRR</sequence>
<name>A0ABV8FSX7_9ACTN</name>
<proteinExistence type="predicted"/>
<organism evidence="2 3">
    <name type="scientific">Nocardiopsis sediminis</name>
    <dbReference type="NCBI Taxonomy" id="1778267"/>
    <lineage>
        <taxon>Bacteria</taxon>
        <taxon>Bacillati</taxon>
        <taxon>Actinomycetota</taxon>
        <taxon>Actinomycetes</taxon>
        <taxon>Streptosporangiales</taxon>
        <taxon>Nocardiopsidaceae</taxon>
        <taxon>Nocardiopsis</taxon>
    </lineage>
</organism>
<dbReference type="Proteomes" id="UP001595847">
    <property type="component" value="Unassembled WGS sequence"/>
</dbReference>
<reference evidence="3" key="1">
    <citation type="journal article" date="2019" name="Int. J. Syst. Evol. Microbiol.">
        <title>The Global Catalogue of Microorganisms (GCM) 10K type strain sequencing project: providing services to taxonomists for standard genome sequencing and annotation.</title>
        <authorList>
            <consortium name="The Broad Institute Genomics Platform"/>
            <consortium name="The Broad Institute Genome Sequencing Center for Infectious Disease"/>
            <person name="Wu L."/>
            <person name="Ma J."/>
        </authorList>
    </citation>
    <scope>NUCLEOTIDE SEQUENCE [LARGE SCALE GENOMIC DNA]</scope>
    <source>
        <strain evidence="3">TBRC 1826</strain>
    </source>
</reference>
<dbReference type="RefSeq" id="WP_378535460.1">
    <property type="nucleotide sequence ID" value="NZ_JBHSBH010000012.1"/>
</dbReference>
<evidence type="ECO:0000313" key="3">
    <source>
        <dbReference type="Proteomes" id="UP001595847"/>
    </source>
</evidence>
<feature type="compositionally biased region" description="Low complexity" evidence="1">
    <location>
        <begin position="20"/>
        <end position="33"/>
    </location>
</feature>
<protein>
    <submittedName>
        <fullName evidence="2">Uncharacterized protein</fullName>
    </submittedName>
</protein>
<accession>A0ABV8FSX7</accession>
<feature type="region of interest" description="Disordered" evidence="1">
    <location>
        <begin position="1"/>
        <end position="48"/>
    </location>
</feature>